<evidence type="ECO:0000259" key="6">
    <source>
        <dbReference type="Pfam" id="PF00107"/>
    </source>
</evidence>
<dbReference type="InterPro" id="IPR036291">
    <property type="entry name" value="NAD(P)-bd_dom_sf"/>
</dbReference>
<sequence length="365" mass="37544">MTAMLAARAHAGADALALEKIPVPEPGPGDVLVRVASAGLAPSLMKLLARGSFRYLPSTPGHEIAGTVAAVGPDADASLVGKRVRVHPGLSCRDCVYCRTDREQMCASAAMLGSGAHGTGPMPLYERYHDGGLAEFVRAPAWLVDVLPDRVGFDVAAKVQDFGNALRAVRTADLPPGGTLVVTAATGTMGTATVKLAPHLGASRLILVGRSAERLAAVAAISPLPARTVALDDLGADWETSGGLTRRLLDLAPGGADAVVDYLPHGAGTGQATAALATGATLVAMGGNRSPFPHTARDLQHHCWRVAGTRGCTRADTAAVLDLLGSGALTADELITHRFPLADVDAALTALTDRTEPIWMAVVHP</sequence>
<keyword evidence="2 5" id="KW-0479">Metal-binding</keyword>
<evidence type="ECO:0000256" key="3">
    <source>
        <dbReference type="ARBA" id="ARBA00022833"/>
    </source>
</evidence>
<evidence type="ECO:0000259" key="7">
    <source>
        <dbReference type="Pfam" id="PF08240"/>
    </source>
</evidence>
<feature type="domain" description="Alcohol dehydrogenase-like N-terminal" evidence="7">
    <location>
        <begin position="27"/>
        <end position="145"/>
    </location>
</feature>
<dbReference type="Pfam" id="PF08240">
    <property type="entry name" value="ADH_N"/>
    <property type="match status" value="1"/>
</dbReference>
<organism evidence="8 9">
    <name type="scientific">Actinomadura rayongensis</name>
    <dbReference type="NCBI Taxonomy" id="1429076"/>
    <lineage>
        <taxon>Bacteria</taxon>
        <taxon>Bacillati</taxon>
        <taxon>Actinomycetota</taxon>
        <taxon>Actinomycetes</taxon>
        <taxon>Streptosporangiales</taxon>
        <taxon>Thermomonosporaceae</taxon>
        <taxon>Actinomadura</taxon>
    </lineage>
</organism>
<dbReference type="SUPFAM" id="SSF51735">
    <property type="entry name" value="NAD(P)-binding Rossmann-fold domains"/>
    <property type="match status" value="1"/>
</dbReference>
<name>A0A6I4W2J4_9ACTN</name>
<dbReference type="InterPro" id="IPR011032">
    <property type="entry name" value="GroES-like_sf"/>
</dbReference>
<dbReference type="SUPFAM" id="SSF50129">
    <property type="entry name" value="GroES-like"/>
    <property type="match status" value="1"/>
</dbReference>
<evidence type="ECO:0000256" key="4">
    <source>
        <dbReference type="ARBA" id="ARBA00023002"/>
    </source>
</evidence>
<dbReference type="Pfam" id="PF00107">
    <property type="entry name" value="ADH_zinc_N"/>
    <property type="match status" value="1"/>
</dbReference>
<evidence type="ECO:0000256" key="2">
    <source>
        <dbReference type="ARBA" id="ARBA00022723"/>
    </source>
</evidence>
<dbReference type="GO" id="GO:0008270">
    <property type="term" value="F:zinc ion binding"/>
    <property type="evidence" value="ECO:0007669"/>
    <property type="project" value="InterPro"/>
</dbReference>
<evidence type="ECO:0000313" key="8">
    <source>
        <dbReference type="EMBL" id="MXQ63693.1"/>
    </source>
</evidence>
<dbReference type="InterPro" id="IPR013154">
    <property type="entry name" value="ADH-like_N"/>
</dbReference>
<dbReference type="Gene3D" id="3.90.180.10">
    <property type="entry name" value="Medium-chain alcohol dehydrogenases, catalytic domain"/>
    <property type="match status" value="1"/>
</dbReference>
<reference evidence="8 9" key="1">
    <citation type="submission" date="2019-12" db="EMBL/GenBank/DDBJ databases">
        <title>Nocardia macrotermitis sp. nov. and Nocardia aurantia sp. nov., isolated from the gut of the fungus growing-termite Macrotermes natalensis.</title>
        <authorList>
            <person name="Christine B."/>
            <person name="Rene B."/>
        </authorList>
    </citation>
    <scope>NUCLEOTIDE SEQUENCE [LARGE SCALE GENOMIC DNA]</scope>
    <source>
        <strain evidence="8 9">DSM 102126</strain>
    </source>
</reference>
<dbReference type="Gene3D" id="3.40.50.720">
    <property type="entry name" value="NAD(P)-binding Rossmann-like Domain"/>
    <property type="match status" value="1"/>
</dbReference>
<dbReference type="InterPro" id="IPR050129">
    <property type="entry name" value="Zn_alcohol_dh"/>
</dbReference>
<dbReference type="Proteomes" id="UP000431901">
    <property type="component" value="Unassembled WGS sequence"/>
</dbReference>
<gene>
    <name evidence="8" type="ORF">GQ466_06575</name>
</gene>
<feature type="domain" description="Alcohol dehydrogenase-like C-terminal" evidence="6">
    <location>
        <begin position="189"/>
        <end position="324"/>
    </location>
</feature>
<dbReference type="OrthoDB" id="3567264at2"/>
<dbReference type="GO" id="GO:0016491">
    <property type="term" value="F:oxidoreductase activity"/>
    <property type="evidence" value="ECO:0007669"/>
    <property type="project" value="UniProtKB-KW"/>
</dbReference>
<dbReference type="PANTHER" id="PTHR43401:SF2">
    <property type="entry name" value="L-THREONINE 3-DEHYDROGENASE"/>
    <property type="match status" value="1"/>
</dbReference>
<accession>A0A6I4W2J4</accession>
<dbReference type="PROSITE" id="PS00059">
    <property type="entry name" value="ADH_ZINC"/>
    <property type="match status" value="1"/>
</dbReference>
<proteinExistence type="inferred from homology"/>
<comment type="caution">
    <text evidence="8">The sequence shown here is derived from an EMBL/GenBank/DDBJ whole genome shotgun (WGS) entry which is preliminary data.</text>
</comment>
<dbReference type="EMBL" id="WUTW01000001">
    <property type="protein sequence ID" value="MXQ63693.1"/>
    <property type="molecule type" value="Genomic_DNA"/>
</dbReference>
<protein>
    <submittedName>
        <fullName evidence="8">Alcohol dehydrogenase catalytic domain-containing protein</fullName>
    </submittedName>
</protein>
<keyword evidence="9" id="KW-1185">Reference proteome</keyword>
<comment type="cofactor">
    <cofactor evidence="1 5">
        <name>Zn(2+)</name>
        <dbReference type="ChEBI" id="CHEBI:29105"/>
    </cofactor>
</comment>
<keyword evidence="4" id="KW-0560">Oxidoreductase</keyword>
<evidence type="ECO:0000256" key="5">
    <source>
        <dbReference type="RuleBase" id="RU361277"/>
    </source>
</evidence>
<dbReference type="InterPro" id="IPR013149">
    <property type="entry name" value="ADH-like_C"/>
</dbReference>
<keyword evidence="3 5" id="KW-0862">Zinc</keyword>
<dbReference type="PANTHER" id="PTHR43401">
    <property type="entry name" value="L-THREONINE 3-DEHYDROGENASE"/>
    <property type="match status" value="1"/>
</dbReference>
<comment type="similarity">
    <text evidence="5">Belongs to the zinc-containing alcohol dehydrogenase family.</text>
</comment>
<dbReference type="AlphaFoldDB" id="A0A6I4W2J4"/>
<dbReference type="InterPro" id="IPR002328">
    <property type="entry name" value="ADH_Zn_CS"/>
</dbReference>
<dbReference type="RefSeq" id="WP_161101818.1">
    <property type="nucleotide sequence ID" value="NZ_JBHLYI010000005.1"/>
</dbReference>
<evidence type="ECO:0000256" key="1">
    <source>
        <dbReference type="ARBA" id="ARBA00001947"/>
    </source>
</evidence>
<evidence type="ECO:0000313" key="9">
    <source>
        <dbReference type="Proteomes" id="UP000431901"/>
    </source>
</evidence>